<comment type="caution">
    <text evidence="1">The sequence shown here is derived from an EMBL/GenBank/DDBJ whole genome shotgun (WGS) entry which is preliminary data.</text>
</comment>
<dbReference type="PANTHER" id="PTHR37015:SF2">
    <property type="entry name" value="REVERSE TRANSCRIPTASE DOMAIN-CONTAINING PROTEIN"/>
    <property type="match status" value="1"/>
</dbReference>
<evidence type="ECO:0000313" key="2">
    <source>
        <dbReference type="Proteomes" id="UP000664132"/>
    </source>
</evidence>
<organism evidence="1 2">
    <name type="scientific">Cadophora malorum</name>
    <dbReference type="NCBI Taxonomy" id="108018"/>
    <lineage>
        <taxon>Eukaryota</taxon>
        <taxon>Fungi</taxon>
        <taxon>Dikarya</taxon>
        <taxon>Ascomycota</taxon>
        <taxon>Pezizomycotina</taxon>
        <taxon>Leotiomycetes</taxon>
        <taxon>Helotiales</taxon>
        <taxon>Ploettnerulaceae</taxon>
        <taxon>Cadophora</taxon>
    </lineage>
</organism>
<name>A0A8H7TGZ4_9HELO</name>
<dbReference type="OrthoDB" id="74545at2759"/>
<dbReference type="Proteomes" id="UP000664132">
    <property type="component" value="Unassembled WGS sequence"/>
</dbReference>
<reference evidence="1" key="1">
    <citation type="submission" date="2021-02" db="EMBL/GenBank/DDBJ databases">
        <title>Genome sequence Cadophora malorum strain M34.</title>
        <authorList>
            <person name="Stefanovic E."/>
            <person name="Vu D."/>
            <person name="Scully C."/>
            <person name="Dijksterhuis J."/>
            <person name="Roader J."/>
            <person name="Houbraken J."/>
        </authorList>
    </citation>
    <scope>NUCLEOTIDE SEQUENCE</scope>
    <source>
        <strain evidence="1">M34</strain>
    </source>
</reference>
<dbReference type="AlphaFoldDB" id="A0A8H7TGZ4"/>
<evidence type="ECO:0008006" key="3">
    <source>
        <dbReference type="Google" id="ProtNLM"/>
    </source>
</evidence>
<proteinExistence type="predicted"/>
<accession>A0A8H7TGZ4</accession>
<dbReference type="PANTHER" id="PTHR37015">
    <property type="entry name" value="REVERSE TRANSCRIPTASE DOMAIN-CONTAINING PROTEIN"/>
    <property type="match status" value="1"/>
</dbReference>
<sequence>MASTVFSETLQSITTTKLTELSKKRSIFEEHRASLLLSTQSESDQKKRLAVLVEGVKKCFSIKIAPRKRGDRRVAARRIVHGSTSDPKLEVLLKNLERFLNQAKYDPSISPKLLQDWEDTLVKKLNVQSLKYQYATLYGELVTEWLGAEKASSIPDNISETSEGFEKLKPAVRDESRIGWEKLVFEPFETDQMAIAQYLRALFGETGDNKQGFKALKQLHKEVEAFEATLSAPDQFDETVLRWVIGGLVASVLLSDEKRGALKDFLNSPVILAEIADVLNMRIADISEWSWDDEVLIEQRRQVTGSYRIYIDEELLQAIFLQYVGVKWCIFFKEAFVNFSNFDGAWTSLRSSIPLEDRKRREYFLGAQMKKCSVQAKRQSVYKSVFFMSQLQDSTYEENYAQEGEEEANYEHTAKRQKLSAASNPPMQQMQQMQMQQAQAQAVAQQQMQQQQGLNRGGQDYQKQLMILEQQNRRRLMMARQDQDNIAMKPYNGVPTAGPHRNHRSDEYDIDISSRPNTPMATKQFLLHLFSTEVLLNTRLHGEFTCSRSEFQSFSPSLPHSTITSVLSFLGLSKKWLGFFRKFLEAPLKFAADDTDVAPRPRKRGVPGSHALSTICGETILFCLDYAVNQHTNGAQLYRMHDDFWIWSSSHETVVKGWSAITTFADTMGVTLNRGKTGTVCITKEQKPFDIDPSLPVGEIRWGFLVMDPGSGRFVIDQDMVDTHILELQRQLTEKDKSVFSWIQAWNTYAGTFFKSNFGTAANCFGREHVDMMLSTMTRIQKQIFSDSNVVDYLKKTLLDRFGITDIPDGFLYFPTSLGGLELQNPFIGLVQARNAVFEQPASVFDDFSEAEASAYRSAKSAFQNGQVNRNGTIDPTYRPADCRSFMSLEEYQRYREEFYTGYEGDLLSVYQDLLQKPGPEDVDVSEEEENMLDWLGAIDKQDDGYLKWVALLYGPDMMDRFGGLKIVEKGLLPMGMVTLFRSGRVKWQG</sequence>
<keyword evidence="2" id="KW-1185">Reference proteome</keyword>
<gene>
    <name evidence="1" type="ORF">IFR04_008179</name>
</gene>
<protein>
    <recommendedName>
        <fullName evidence="3">Reverse transcriptase domain-containing protein</fullName>
    </recommendedName>
</protein>
<evidence type="ECO:0000313" key="1">
    <source>
        <dbReference type="EMBL" id="KAG4418643.1"/>
    </source>
</evidence>
<dbReference type="EMBL" id="JAFJYH010000123">
    <property type="protein sequence ID" value="KAG4418643.1"/>
    <property type="molecule type" value="Genomic_DNA"/>
</dbReference>